<dbReference type="InterPro" id="IPR036279">
    <property type="entry name" value="5-3_exonuclease_C_sf"/>
</dbReference>
<dbReference type="OrthoDB" id="2959108at2759"/>
<dbReference type="Pfam" id="PF18380">
    <property type="entry name" value="GEN1_C"/>
    <property type="match status" value="1"/>
</dbReference>
<gene>
    <name evidence="3" type="ORF">CERSUDRAFT_19080</name>
</gene>
<dbReference type="InterPro" id="IPR041177">
    <property type="entry name" value="GEN1_C"/>
</dbReference>
<feature type="domain" description="XPG-I" evidence="2">
    <location>
        <begin position="106"/>
        <end position="186"/>
    </location>
</feature>
<keyword evidence="4" id="KW-1185">Reference proteome</keyword>
<dbReference type="InterPro" id="IPR006086">
    <property type="entry name" value="XPG-I_dom"/>
</dbReference>
<dbReference type="AlphaFoldDB" id="M2PBQ8"/>
<dbReference type="GO" id="GO:0017108">
    <property type="term" value="F:5'-flap endonuclease activity"/>
    <property type="evidence" value="ECO:0007669"/>
    <property type="project" value="TreeGrafter"/>
</dbReference>
<dbReference type="InterPro" id="IPR037316">
    <property type="entry name" value="Yen1_H3TH"/>
</dbReference>
<evidence type="ECO:0000256" key="1">
    <source>
        <dbReference type="SAM" id="MobiDB-lite"/>
    </source>
</evidence>
<dbReference type="SUPFAM" id="SSF47807">
    <property type="entry name" value="5' to 3' exonuclease, C-terminal subdomain"/>
    <property type="match status" value="1"/>
</dbReference>
<organism evidence="3 4">
    <name type="scientific">Ceriporiopsis subvermispora (strain B)</name>
    <name type="common">White-rot fungus</name>
    <name type="synonym">Gelatoporia subvermispora</name>
    <dbReference type="NCBI Taxonomy" id="914234"/>
    <lineage>
        <taxon>Eukaryota</taxon>
        <taxon>Fungi</taxon>
        <taxon>Dikarya</taxon>
        <taxon>Basidiomycota</taxon>
        <taxon>Agaricomycotina</taxon>
        <taxon>Agaricomycetes</taxon>
        <taxon>Polyporales</taxon>
        <taxon>Gelatoporiaceae</taxon>
        <taxon>Gelatoporia</taxon>
    </lineage>
</organism>
<evidence type="ECO:0000313" key="3">
    <source>
        <dbReference type="EMBL" id="EMD33019.1"/>
    </source>
</evidence>
<dbReference type="GO" id="GO:0008821">
    <property type="term" value="F:crossover junction DNA endonuclease activity"/>
    <property type="evidence" value="ECO:0007669"/>
    <property type="project" value="InterPro"/>
</dbReference>
<dbReference type="PANTHER" id="PTHR11081:SF75">
    <property type="entry name" value="ENDONUCLEASE, PUTATIVE (AFU_ORTHOLOGUE AFUA_3G13260)-RELATED"/>
    <property type="match status" value="1"/>
</dbReference>
<dbReference type="CDD" id="cd09870">
    <property type="entry name" value="PIN_YEN1"/>
    <property type="match status" value="1"/>
</dbReference>
<protein>
    <recommendedName>
        <fullName evidence="2">XPG-I domain-containing protein</fullName>
    </recommendedName>
</protein>
<dbReference type="SUPFAM" id="SSF88723">
    <property type="entry name" value="PIN domain-like"/>
    <property type="match status" value="1"/>
</dbReference>
<dbReference type="Proteomes" id="UP000016930">
    <property type="component" value="Unassembled WGS sequence"/>
</dbReference>
<feature type="region of interest" description="Disordered" evidence="1">
    <location>
        <begin position="466"/>
        <end position="498"/>
    </location>
</feature>
<dbReference type="InterPro" id="IPR006084">
    <property type="entry name" value="XPG/Rad2"/>
</dbReference>
<dbReference type="PRINTS" id="PR00853">
    <property type="entry name" value="XPGRADSUPER"/>
</dbReference>
<feature type="region of interest" description="Disordered" evidence="1">
    <location>
        <begin position="526"/>
        <end position="562"/>
    </location>
</feature>
<feature type="non-terminal residue" evidence="3">
    <location>
        <position position="562"/>
    </location>
</feature>
<accession>M2PBQ8</accession>
<dbReference type="SMART" id="SM00484">
    <property type="entry name" value="XPGI"/>
    <property type="match status" value="1"/>
</dbReference>
<name>M2PBQ8_CERS8</name>
<feature type="non-terminal residue" evidence="3">
    <location>
        <position position="1"/>
    </location>
</feature>
<evidence type="ECO:0000313" key="4">
    <source>
        <dbReference type="Proteomes" id="UP000016930"/>
    </source>
</evidence>
<dbReference type="HOGENOM" id="CLU_007575_2_1_1"/>
<dbReference type="PANTHER" id="PTHR11081">
    <property type="entry name" value="FLAP ENDONUCLEASE FAMILY MEMBER"/>
    <property type="match status" value="1"/>
</dbReference>
<dbReference type="CDD" id="cd09906">
    <property type="entry name" value="H3TH_YEN1"/>
    <property type="match status" value="1"/>
</dbReference>
<dbReference type="STRING" id="914234.M2PBQ8"/>
<dbReference type="GO" id="GO:0006281">
    <property type="term" value="P:DNA repair"/>
    <property type="evidence" value="ECO:0007669"/>
    <property type="project" value="UniProtKB-ARBA"/>
</dbReference>
<dbReference type="Gene3D" id="3.40.50.1010">
    <property type="entry name" value="5'-nuclease"/>
    <property type="match status" value="2"/>
</dbReference>
<sequence length="562" mass="62284">QILRPAQEVRSLTHLAVVDGFVANPAGVRGLRVGIDASIWFFHATYGREGENPELRTLFFRCARLMSMPFLPLFVFDGPKRPEYKRGQRISGKNNWMEQGMQEIICAFGFEWRKAPGEAEAELAYLNRIGVIDAVLSDDVDTLLFGAPMVVRNPSITLSGNRGHSLKNAAGRDDGNHVATYKASDLAKHPQVELTQGGMLLFAILCGGDYHQVGLAGCGVTTAHALARCGFGDSLFDAARNLPRVLLVDFLVTWREEIRQELRSNSKGYLGRKMCSLAENIPEDFPDIQVILYYTSPVTSESRGKKREDLGVDWEREPDLGRIAGLCEIYFEWGVKDIILKRFRTMLWPSAVLRILRHSVLITEKKAARFFATATSATPQKGRQNRTVLLGTPSKIVAKHFSQLVLGTPCSAGTDGEESKEPLIIQIHSSRTHVSTDGVLEYRLEIAPAQLVRVCEAGLRGLRKELPADISDSSDDEDDDKPRQKSKGKKGPPEPMSHLRMWLPACMVEMVEPELVAGFEEAEAKKKAKKDMKTCRGNKVQSLPATKAAGNGRSTPTRARIT</sequence>
<evidence type="ECO:0000259" key="2">
    <source>
        <dbReference type="SMART" id="SM00484"/>
    </source>
</evidence>
<reference evidence="3 4" key="1">
    <citation type="journal article" date="2012" name="Proc. Natl. Acad. Sci. U.S.A.">
        <title>Comparative genomics of Ceriporiopsis subvermispora and Phanerochaete chrysosporium provide insight into selective ligninolysis.</title>
        <authorList>
            <person name="Fernandez-Fueyo E."/>
            <person name="Ruiz-Duenas F.J."/>
            <person name="Ferreira P."/>
            <person name="Floudas D."/>
            <person name="Hibbett D.S."/>
            <person name="Canessa P."/>
            <person name="Larrondo L.F."/>
            <person name="James T.Y."/>
            <person name="Seelenfreund D."/>
            <person name="Lobos S."/>
            <person name="Polanco R."/>
            <person name="Tello M."/>
            <person name="Honda Y."/>
            <person name="Watanabe T."/>
            <person name="Watanabe T."/>
            <person name="Ryu J.S."/>
            <person name="Kubicek C.P."/>
            <person name="Schmoll M."/>
            <person name="Gaskell J."/>
            <person name="Hammel K.E."/>
            <person name="St John F.J."/>
            <person name="Vanden Wymelenberg A."/>
            <person name="Sabat G."/>
            <person name="Splinter BonDurant S."/>
            <person name="Syed K."/>
            <person name="Yadav J.S."/>
            <person name="Doddapaneni H."/>
            <person name="Subramanian V."/>
            <person name="Lavin J.L."/>
            <person name="Oguiza J.A."/>
            <person name="Perez G."/>
            <person name="Pisabarro A.G."/>
            <person name="Ramirez L."/>
            <person name="Santoyo F."/>
            <person name="Master E."/>
            <person name="Coutinho P.M."/>
            <person name="Henrissat B."/>
            <person name="Lombard V."/>
            <person name="Magnuson J.K."/>
            <person name="Kuees U."/>
            <person name="Hori C."/>
            <person name="Igarashi K."/>
            <person name="Samejima M."/>
            <person name="Held B.W."/>
            <person name="Barry K.W."/>
            <person name="LaButti K.M."/>
            <person name="Lapidus A."/>
            <person name="Lindquist E.A."/>
            <person name="Lucas S.M."/>
            <person name="Riley R."/>
            <person name="Salamov A.A."/>
            <person name="Hoffmeister D."/>
            <person name="Schwenk D."/>
            <person name="Hadar Y."/>
            <person name="Yarden O."/>
            <person name="de Vries R.P."/>
            <person name="Wiebenga A."/>
            <person name="Stenlid J."/>
            <person name="Eastwood D."/>
            <person name="Grigoriev I.V."/>
            <person name="Berka R.M."/>
            <person name="Blanchette R.A."/>
            <person name="Kersten P."/>
            <person name="Martinez A.T."/>
            <person name="Vicuna R."/>
            <person name="Cullen D."/>
        </authorList>
    </citation>
    <scope>NUCLEOTIDE SEQUENCE [LARGE SCALE GENOMIC DNA]</scope>
    <source>
        <strain evidence="3 4">B</strain>
    </source>
</reference>
<dbReference type="Pfam" id="PF00867">
    <property type="entry name" value="XPG_I"/>
    <property type="match status" value="1"/>
</dbReference>
<dbReference type="EMBL" id="KB445808">
    <property type="protein sequence ID" value="EMD33019.1"/>
    <property type="molecule type" value="Genomic_DNA"/>
</dbReference>
<proteinExistence type="predicted"/>
<feature type="compositionally biased region" description="Polar residues" evidence="1">
    <location>
        <begin position="552"/>
        <end position="562"/>
    </location>
</feature>
<dbReference type="InterPro" id="IPR029060">
    <property type="entry name" value="PIN-like_dom_sf"/>
</dbReference>